<feature type="domain" description="Amino acid permease/ SLC12A" evidence="8">
    <location>
        <begin position="1"/>
        <end position="109"/>
    </location>
</feature>
<evidence type="ECO:0000256" key="3">
    <source>
        <dbReference type="ARBA" id="ARBA00022692"/>
    </source>
</evidence>
<keyword evidence="6 7" id="KW-0472">Membrane</keyword>
<evidence type="ECO:0000256" key="7">
    <source>
        <dbReference type="SAM" id="Phobius"/>
    </source>
</evidence>
<feature type="transmembrane region" description="Helical" evidence="7">
    <location>
        <begin position="88"/>
        <end position="106"/>
    </location>
</feature>
<dbReference type="STRING" id="1432307.W9CW42"/>
<accession>W9CW42</accession>
<dbReference type="Proteomes" id="UP000019487">
    <property type="component" value="Unassembled WGS sequence"/>
</dbReference>
<gene>
    <name evidence="9" type="ORF">SBOR_0834</name>
</gene>
<keyword evidence="4" id="KW-0029">Amino-acid transport</keyword>
<dbReference type="OrthoDB" id="5982228at2759"/>
<dbReference type="HOGENOM" id="CLU_1587461_0_0_1"/>
<dbReference type="PANTHER" id="PTHR43341">
    <property type="entry name" value="AMINO ACID PERMEASE"/>
    <property type="match status" value="1"/>
</dbReference>
<dbReference type="InterPro" id="IPR050524">
    <property type="entry name" value="APC_YAT"/>
</dbReference>
<proteinExistence type="predicted"/>
<keyword evidence="3 7" id="KW-0812">Transmembrane</keyword>
<feature type="transmembrane region" description="Helical" evidence="7">
    <location>
        <begin position="43"/>
        <end position="67"/>
    </location>
</feature>
<dbReference type="Gene3D" id="1.20.1740.10">
    <property type="entry name" value="Amino acid/polyamine transporter I"/>
    <property type="match status" value="1"/>
</dbReference>
<keyword evidence="5 7" id="KW-1133">Transmembrane helix</keyword>
<sequence>MIGLLVPYNSLSLLSTVNASSNKASPFILAIQSAGITGLHFVMNAVILIAVLSIANTCVFGSSRLLASLAAQGQAPHPLAYIDRKGRPLVAIGIASAFGLLAYLYVSSAEMRRLLGCWLSRDYRRFLLGALSVTLISDFVKLELNRDMVSILSFINLQWGTIGSWVSS</sequence>
<evidence type="ECO:0000256" key="4">
    <source>
        <dbReference type="ARBA" id="ARBA00022970"/>
    </source>
</evidence>
<evidence type="ECO:0000313" key="9">
    <source>
        <dbReference type="EMBL" id="ESZ98785.1"/>
    </source>
</evidence>
<evidence type="ECO:0000256" key="2">
    <source>
        <dbReference type="ARBA" id="ARBA00022448"/>
    </source>
</evidence>
<keyword evidence="10" id="KW-1185">Reference proteome</keyword>
<evidence type="ECO:0000259" key="8">
    <source>
        <dbReference type="Pfam" id="PF00324"/>
    </source>
</evidence>
<evidence type="ECO:0000256" key="6">
    <source>
        <dbReference type="ARBA" id="ARBA00023136"/>
    </source>
</evidence>
<dbReference type="InterPro" id="IPR004841">
    <property type="entry name" value="AA-permease/SLC12A_dom"/>
</dbReference>
<reference evidence="9 10" key="1">
    <citation type="journal article" date="2014" name="Genome Announc.">
        <title>Draft genome sequence of Sclerotinia borealis, a psychrophilic plant pathogenic fungus.</title>
        <authorList>
            <person name="Mardanov A.V."/>
            <person name="Beletsky A.V."/>
            <person name="Kadnikov V.V."/>
            <person name="Ignatov A.N."/>
            <person name="Ravin N.V."/>
        </authorList>
    </citation>
    <scope>NUCLEOTIDE SEQUENCE [LARGE SCALE GENOMIC DNA]</scope>
    <source>
        <strain evidence="10">F-4157</strain>
    </source>
</reference>
<keyword evidence="2" id="KW-0813">Transport</keyword>
<comment type="caution">
    <text evidence="9">The sequence shown here is derived from an EMBL/GenBank/DDBJ whole genome shotgun (WGS) entry which is preliminary data.</text>
</comment>
<evidence type="ECO:0000313" key="10">
    <source>
        <dbReference type="Proteomes" id="UP000019487"/>
    </source>
</evidence>
<protein>
    <submittedName>
        <fullName evidence="9">General amino-acid permease GAP1</fullName>
    </submittedName>
</protein>
<dbReference type="PANTHER" id="PTHR43341:SF1">
    <property type="entry name" value="GENERAL AMINO-ACID PERMEASE GAP1"/>
    <property type="match status" value="1"/>
</dbReference>
<name>W9CW42_SCLBF</name>
<dbReference type="EMBL" id="AYSA01000034">
    <property type="protein sequence ID" value="ESZ98785.1"/>
    <property type="molecule type" value="Genomic_DNA"/>
</dbReference>
<dbReference type="GO" id="GO:0016020">
    <property type="term" value="C:membrane"/>
    <property type="evidence" value="ECO:0007669"/>
    <property type="project" value="UniProtKB-SubCell"/>
</dbReference>
<dbReference type="Pfam" id="PF00324">
    <property type="entry name" value="AA_permease"/>
    <property type="match status" value="1"/>
</dbReference>
<dbReference type="AlphaFoldDB" id="W9CW42"/>
<evidence type="ECO:0000256" key="1">
    <source>
        <dbReference type="ARBA" id="ARBA00004141"/>
    </source>
</evidence>
<evidence type="ECO:0000256" key="5">
    <source>
        <dbReference type="ARBA" id="ARBA00022989"/>
    </source>
</evidence>
<organism evidence="9 10">
    <name type="scientific">Sclerotinia borealis (strain F-4128)</name>
    <dbReference type="NCBI Taxonomy" id="1432307"/>
    <lineage>
        <taxon>Eukaryota</taxon>
        <taxon>Fungi</taxon>
        <taxon>Dikarya</taxon>
        <taxon>Ascomycota</taxon>
        <taxon>Pezizomycotina</taxon>
        <taxon>Leotiomycetes</taxon>
        <taxon>Helotiales</taxon>
        <taxon>Sclerotiniaceae</taxon>
        <taxon>Sclerotinia</taxon>
    </lineage>
</organism>
<comment type="subcellular location">
    <subcellularLocation>
        <location evidence="1">Membrane</location>
        <topology evidence="1">Multi-pass membrane protein</topology>
    </subcellularLocation>
</comment>
<dbReference type="GO" id="GO:0015171">
    <property type="term" value="F:amino acid transmembrane transporter activity"/>
    <property type="evidence" value="ECO:0007669"/>
    <property type="project" value="TreeGrafter"/>
</dbReference>